<dbReference type="Pfam" id="PF06080">
    <property type="entry name" value="DUF938"/>
    <property type="match status" value="1"/>
</dbReference>
<feature type="compositionally biased region" description="Gly residues" evidence="1">
    <location>
        <begin position="20"/>
        <end position="30"/>
    </location>
</feature>
<dbReference type="AlphaFoldDB" id="A0A9J9HCU2"/>
<evidence type="ECO:0000313" key="3">
    <source>
        <dbReference type="Proteomes" id="UP000001989"/>
    </source>
</evidence>
<name>A0A9J9HCU2_RHIWR</name>
<dbReference type="PANTHER" id="PTHR20974:SF0">
    <property type="entry name" value="UPF0585 PROTEIN CG18661"/>
    <property type="match status" value="1"/>
</dbReference>
<dbReference type="PANTHER" id="PTHR20974">
    <property type="entry name" value="UPF0585 PROTEIN CG18661"/>
    <property type="match status" value="1"/>
</dbReference>
<dbReference type="EMBL" id="CP000699">
    <property type="protein sequence ID" value="ABQ69054.1"/>
    <property type="molecule type" value="Genomic_DNA"/>
</dbReference>
<evidence type="ECO:0008006" key="4">
    <source>
        <dbReference type="Google" id="ProtNLM"/>
    </source>
</evidence>
<evidence type="ECO:0000313" key="2">
    <source>
        <dbReference type="EMBL" id="ABQ69054.1"/>
    </source>
</evidence>
<dbReference type="CDD" id="cd02440">
    <property type="entry name" value="AdoMet_MTases"/>
    <property type="match status" value="1"/>
</dbReference>
<gene>
    <name evidence="2" type="ordered locus">Swit_2698</name>
</gene>
<dbReference type="Gene3D" id="3.40.50.150">
    <property type="entry name" value="Vaccinia Virus protein VP39"/>
    <property type="match status" value="1"/>
</dbReference>
<organism evidence="2 3">
    <name type="scientific">Rhizorhabdus wittichii (strain DSM 6014 / CCUG 31198 / JCM 15750 / NBRC 105917 / EY 4224 / RW1)</name>
    <name type="common">Sphingomonas wittichii</name>
    <dbReference type="NCBI Taxonomy" id="392499"/>
    <lineage>
        <taxon>Bacteria</taxon>
        <taxon>Pseudomonadati</taxon>
        <taxon>Pseudomonadota</taxon>
        <taxon>Alphaproteobacteria</taxon>
        <taxon>Sphingomonadales</taxon>
        <taxon>Sphingomonadaceae</taxon>
        <taxon>Rhizorhabdus</taxon>
    </lineage>
</organism>
<dbReference type="InterPro" id="IPR010342">
    <property type="entry name" value="DUF938"/>
</dbReference>
<dbReference type="SUPFAM" id="SSF53335">
    <property type="entry name" value="S-adenosyl-L-methionine-dependent methyltransferases"/>
    <property type="match status" value="1"/>
</dbReference>
<reference evidence="2 3" key="1">
    <citation type="journal article" date="2010" name="J. Bacteriol.">
        <title>Genome sequence of the dioxin-mineralizing bacterium Sphingomonas wittichii RW1.</title>
        <authorList>
            <person name="Miller T.R."/>
            <person name="Delcher A.L."/>
            <person name="Salzberg S.L."/>
            <person name="Saunders E."/>
            <person name="Detter J.C."/>
            <person name="Halden R.U."/>
        </authorList>
    </citation>
    <scope>NUCLEOTIDE SEQUENCE [LARGE SCALE GENOMIC DNA]</scope>
    <source>
        <strain evidence="3">DSM 6014 / CCUG 31198 / JCM 15750 / NBRC 105917 / EY 4224 / RW1</strain>
    </source>
</reference>
<dbReference type="Proteomes" id="UP000001989">
    <property type="component" value="Chromosome"/>
</dbReference>
<dbReference type="KEGG" id="swi:Swit_2698"/>
<sequence length="261" mass="27767">MEGRGASASGGVVDKSSPERGGGPRSGGGAARQRRSTAPPPPPCGWSPSPFRGGSQKDMAMTDARRFAPATARNREPIAAILRDVLPPEGTVLEVASGTGEHAIFLAQAFPNLAWQPSDPDPSAIASIRAWAEAARLPNLRPPLTIDAAAADWPVERADAMLCVNMIHISPWEATVGLMRAAGRLLPAGAPLVLYGPYVQQGVETVPSNLAFDADLRRRDERWGLRRLEDVVELAEGEGLRLEAVHAMPANNLTVVLRREG</sequence>
<proteinExistence type="predicted"/>
<protein>
    <recommendedName>
        <fullName evidence="4">DUF938 domain-containing protein</fullName>
    </recommendedName>
</protein>
<accession>A0A9J9HCU2</accession>
<feature type="region of interest" description="Disordered" evidence="1">
    <location>
        <begin position="1"/>
        <end position="57"/>
    </location>
</feature>
<keyword evidence="3" id="KW-1185">Reference proteome</keyword>
<evidence type="ECO:0000256" key="1">
    <source>
        <dbReference type="SAM" id="MobiDB-lite"/>
    </source>
</evidence>
<dbReference type="InterPro" id="IPR029063">
    <property type="entry name" value="SAM-dependent_MTases_sf"/>
</dbReference>